<accession>A0A6M5YJ69</accession>
<dbReference type="KEGG" id="ftj:FTUN_0897"/>
<dbReference type="Pfam" id="PF02441">
    <property type="entry name" value="Flavoprotein"/>
    <property type="match status" value="1"/>
</dbReference>
<dbReference type="EC" id="4.1.1.36" evidence="3"/>
<dbReference type="GO" id="GO:0010181">
    <property type="term" value="F:FMN binding"/>
    <property type="evidence" value="ECO:0007669"/>
    <property type="project" value="TreeGrafter"/>
</dbReference>
<gene>
    <name evidence="3" type="ORF">FTUN_0897</name>
</gene>
<dbReference type="GO" id="GO:0071513">
    <property type="term" value="C:phosphopantothenoylcysteine decarboxylase complex"/>
    <property type="evidence" value="ECO:0007669"/>
    <property type="project" value="TreeGrafter"/>
</dbReference>
<evidence type="ECO:0000259" key="2">
    <source>
        <dbReference type="Pfam" id="PF02441"/>
    </source>
</evidence>
<sequence>MGSSSCSPLPSPGPREAPLTGPGEGGGLGLGSLILDEDEWPGRAAGGRYERGAAVRHIELRKWADVFVVAPLDANTLTKLAVGLCDNCLTCVWRAWDTTRPVVLAPAMNTLMWQHPFTRRHLRALAADAGAGHIPAHLGDDALLAQINDRSPTLRIVGPVTKTLACGDTGVGAMSEVPDIVAAVQTMLARAQAA</sequence>
<name>A0A6M5YJ69_9BACT</name>
<keyword evidence="3" id="KW-0436">Ligase</keyword>
<feature type="domain" description="Flavoprotein" evidence="2">
    <location>
        <begin position="55"/>
        <end position="185"/>
    </location>
</feature>
<dbReference type="GO" id="GO:0004633">
    <property type="term" value="F:phosphopantothenoylcysteine decarboxylase activity"/>
    <property type="evidence" value="ECO:0007669"/>
    <property type="project" value="UniProtKB-EC"/>
</dbReference>
<evidence type="ECO:0000313" key="3">
    <source>
        <dbReference type="EMBL" id="QJW93391.1"/>
    </source>
</evidence>
<evidence type="ECO:0000313" key="4">
    <source>
        <dbReference type="Proteomes" id="UP000503447"/>
    </source>
</evidence>
<dbReference type="AlphaFoldDB" id="A0A6M5YJ69"/>
<feature type="region of interest" description="Disordered" evidence="1">
    <location>
        <begin position="1"/>
        <end position="23"/>
    </location>
</feature>
<keyword evidence="3" id="KW-0456">Lyase</keyword>
<dbReference type="EMBL" id="CP053452">
    <property type="protein sequence ID" value="QJW93391.1"/>
    <property type="molecule type" value="Genomic_DNA"/>
</dbReference>
<dbReference type="Proteomes" id="UP000503447">
    <property type="component" value="Chromosome"/>
</dbReference>
<dbReference type="InterPro" id="IPR036551">
    <property type="entry name" value="Flavin_trans-like"/>
</dbReference>
<dbReference type="PANTHER" id="PTHR14359">
    <property type="entry name" value="HOMO-OLIGOMERIC FLAVIN CONTAINING CYS DECARBOXYLASE FAMILY"/>
    <property type="match status" value="1"/>
</dbReference>
<reference evidence="4" key="1">
    <citation type="submission" date="2020-05" db="EMBL/GenBank/DDBJ databases">
        <title>Frigoriglobus tundricola gen. nov., sp. nov., a psychrotolerant cellulolytic planctomycete of the family Gemmataceae with two divergent copies of 16S rRNA gene.</title>
        <authorList>
            <person name="Kulichevskaya I.S."/>
            <person name="Ivanova A.A."/>
            <person name="Naumoff D.G."/>
            <person name="Beletsky A.V."/>
            <person name="Rijpstra W.I.C."/>
            <person name="Sinninghe Damste J.S."/>
            <person name="Mardanov A.V."/>
            <person name="Ravin N.V."/>
            <person name="Dedysh S.N."/>
        </authorList>
    </citation>
    <scope>NUCLEOTIDE SEQUENCE [LARGE SCALE GENOMIC DNA]</scope>
    <source>
        <strain evidence="4">PL17</strain>
    </source>
</reference>
<dbReference type="GO" id="GO:0004632">
    <property type="term" value="F:phosphopantothenate--cysteine ligase activity"/>
    <property type="evidence" value="ECO:0007669"/>
    <property type="project" value="UniProtKB-EC"/>
</dbReference>
<proteinExistence type="predicted"/>
<dbReference type="GO" id="GO:0015937">
    <property type="term" value="P:coenzyme A biosynthetic process"/>
    <property type="evidence" value="ECO:0007669"/>
    <property type="project" value="TreeGrafter"/>
</dbReference>
<dbReference type="InterPro" id="IPR003382">
    <property type="entry name" value="Flavoprotein"/>
</dbReference>
<keyword evidence="4" id="KW-1185">Reference proteome</keyword>
<dbReference type="PANTHER" id="PTHR14359:SF6">
    <property type="entry name" value="PHOSPHOPANTOTHENOYLCYSTEINE DECARBOXYLASE"/>
    <property type="match status" value="1"/>
</dbReference>
<dbReference type="SUPFAM" id="SSF52507">
    <property type="entry name" value="Homo-oligomeric flavin-containing Cys decarboxylases, HFCD"/>
    <property type="match status" value="1"/>
</dbReference>
<organism evidence="3 4">
    <name type="scientific">Frigoriglobus tundricola</name>
    <dbReference type="NCBI Taxonomy" id="2774151"/>
    <lineage>
        <taxon>Bacteria</taxon>
        <taxon>Pseudomonadati</taxon>
        <taxon>Planctomycetota</taxon>
        <taxon>Planctomycetia</taxon>
        <taxon>Gemmatales</taxon>
        <taxon>Gemmataceae</taxon>
        <taxon>Frigoriglobus</taxon>
    </lineage>
</organism>
<protein>
    <submittedName>
        <fullName evidence="3">Phosphopantothenoylcysteine decarboxylase / Phosphopantothenoylcysteine synthetase</fullName>
        <ecNumber evidence="3">4.1.1.36</ecNumber>
        <ecNumber evidence="3">6.3.2.5</ecNumber>
    </submittedName>
</protein>
<dbReference type="Gene3D" id="3.40.50.1950">
    <property type="entry name" value="Flavin prenyltransferase-like"/>
    <property type="match status" value="1"/>
</dbReference>
<dbReference type="EC" id="6.3.2.5" evidence="3"/>
<evidence type="ECO:0000256" key="1">
    <source>
        <dbReference type="SAM" id="MobiDB-lite"/>
    </source>
</evidence>